<dbReference type="AlphaFoldDB" id="A0A4D6M512"/>
<proteinExistence type="predicted"/>
<dbReference type="Proteomes" id="UP000501690">
    <property type="component" value="Linkage Group LG6"/>
</dbReference>
<evidence type="ECO:0000313" key="3">
    <source>
        <dbReference type="Proteomes" id="UP000501690"/>
    </source>
</evidence>
<keyword evidence="1" id="KW-0812">Transmembrane</keyword>
<dbReference type="EMBL" id="CP039350">
    <property type="protein sequence ID" value="QCD96265.1"/>
    <property type="molecule type" value="Genomic_DNA"/>
</dbReference>
<sequence length="100" mass="11181">MGIVVSKVRLRVYDGFVTIGAAIVDLGPYYFLAWLHLLEWNHGMDSEHGGGCAYWFGVVVRGSFMVSARNSWLFHADAGWCRTFCVAGFGLDVWVLPFGF</sequence>
<accession>A0A4D6M512</accession>
<gene>
    <name evidence="2" type="ORF">DEO72_LG6g967</name>
</gene>
<name>A0A4D6M512_VIGUN</name>
<keyword evidence="1" id="KW-0472">Membrane</keyword>
<keyword evidence="3" id="KW-1185">Reference proteome</keyword>
<organism evidence="2 3">
    <name type="scientific">Vigna unguiculata</name>
    <name type="common">Cowpea</name>
    <dbReference type="NCBI Taxonomy" id="3917"/>
    <lineage>
        <taxon>Eukaryota</taxon>
        <taxon>Viridiplantae</taxon>
        <taxon>Streptophyta</taxon>
        <taxon>Embryophyta</taxon>
        <taxon>Tracheophyta</taxon>
        <taxon>Spermatophyta</taxon>
        <taxon>Magnoliopsida</taxon>
        <taxon>eudicotyledons</taxon>
        <taxon>Gunneridae</taxon>
        <taxon>Pentapetalae</taxon>
        <taxon>rosids</taxon>
        <taxon>fabids</taxon>
        <taxon>Fabales</taxon>
        <taxon>Fabaceae</taxon>
        <taxon>Papilionoideae</taxon>
        <taxon>50 kb inversion clade</taxon>
        <taxon>NPAAA clade</taxon>
        <taxon>indigoferoid/millettioid clade</taxon>
        <taxon>Phaseoleae</taxon>
        <taxon>Vigna</taxon>
    </lineage>
</organism>
<feature type="transmembrane region" description="Helical" evidence="1">
    <location>
        <begin position="12"/>
        <end position="32"/>
    </location>
</feature>
<protein>
    <submittedName>
        <fullName evidence="2">Uncharacterized protein</fullName>
    </submittedName>
</protein>
<keyword evidence="1" id="KW-1133">Transmembrane helix</keyword>
<evidence type="ECO:0000313" key="2">
    <source>
        <dbReference type="EMBL" id="QCD96265.1"/>
    </source>
</evidence>
<evidence type="ECO:0000256" key="1">
    <source>
        <dbReference type="SAM" id="Phobius"/>
    </source>
</evidence>
<reference evidence="2 3" key="1">
    <citation type="submission" date="2019-04" db="EMBL/GenBank/DDBJ databases">
        <title>An improved genome assembly and genetic linkage map for asparagus bean, Vigna unguiculata ssp. sesquipedialis.</title>
        <authorList>
            <person name="Xia Q."/>
            <person name="Zhang R."/>
            <person name="Dong Y."/>
        </authorList>
    </citation>
    <scope>NUCLEOTIDE SEQUENCE [LARGE SCALE GENOMIC DNA]</scope>
    <source>
        <tissue evidence="2">Leaf</tissue>
    </source>
</reference>